<reference evidence="7 8" key="1">
    <citation type="journal article" date="2013" name="Proc. Natl. Acad. Sci. U.S.A.">
        <title>The king cobra genome reveals dynamic gene evolution and adaptation in the snake venom system.</title>
        <authorList>
            <person name="Vonk F.J."/>
            <person name="Casewell N.R."/>
            <person name="Henkel C.V."/>
            <person name="Heimberg A.M."/>
            <person name="Jansen H.J."/>
            <person name="McCleary R.J."/>
            <person name="Kerkkamp H.M."/>
            <person name="Vos R.A."/>
            <person name="Guerreiro I."/>
            <person name="Calvete J.J."/>
            <person name="Wuster W."/>
            <person name="Woods A.E."/>
            <person name="Logan J.M."/>
            <person name="Harrison R.A."/>
            <person name="Castoe T.A."/>
            <person name="de Koning A.P."/>
            <person name="Pollock D.D."/>
            <person name="Yandell M."/>
            <person name="Calderon D."/>
            <person name="Renjifo C."/>
            <person name="Currier R.B."/>
            <person name="Salgado D."/>
            <person name="Pla D."/>
            <person name="Sanz L."/>
            <person name="Hyder A.S."/>
            <person name="Ribeiro J.M."/>
            <person name="Arntzen J.W."/>
            <person name="van den Thillart G.E."/>
            <person name="Boetzer M."/>
            <person name="Pirovano W."/>
            <person name="Dirks R.P."/>
            <person name="Spaink H.P."/>
            <person name="Duboule D."/>
            <person name="McGlinn E."/>
            <person name="Kini R.M."/>
            <person name="Richardson M.K."/>
        </authorList>
    </citation>
    <scope>NUCLEOTIDE SEQUENCE</scope>
    <source>
        <tissue evidence="7">Blood</tissue>
    </source>
</reference>
<dbReference type="Pfam" id="PF04147">
    <property type="entry name" value="Nop14"/>
    <property type="match status" value="1"/>
</dbReference>
<evidence type="ECO:0000313" key="8">
    <source>
        <dbReference type="Proteomes" id="UP000018936"/>
    </source>
</evidence>
<keyword evidence="5" id="KW-0539">Nucleus</keyword>
<dbReference type="Proteomes" id="UP000018936">
    <property type="component" value="Unassembled WGS sequence"/>
</dbReference>
<dbReference type="GO" id="GO:0030490">
    <property type="term" value="P:maturation of SSU-rRNA"/>
    <property type="evidence" value="ECO:0007669"/>
    <property type="project" value="TreeGrafter"/>
</dbReference>
<comment type="similarity">
    <text evidence="2">Belongs to the NOP14 family.</text>
</comment>
<dbReference type="AlphaFoldDB" id="V8NIN0"/>
<dbReference type="PANTHER" id="PTHR23183">
    <property type="entry name" value="NOP14"/>
    <property type="match status" value="1"/>
</dbReference>
<sequence length="210" mass="23439">MSQSEEEDEQLTESGRVVLLAREFRGRPKGEGVQRKRAHPLFILGHTGKDGEESNMGCVAYGGGKGPDSLRKAQGLGREFKGEADVRDGCWEQTLSSSSVGCCYLSSWHPLNCWELIKGTHTYFLTELPLCHALEDVVKGLFVCCLFLDYTSLAQRFVPELVNFLLGVLHLAIPNKETQGRILASLLLFSPLPPLTLSWHCHYHNHWQGS</sequence>
<gene>
    <name evidence="7" type="primary">NOP14</name>
    <name evidence="7" type="ORF">L345_12772</name>
</gene>
<comment type="subcellular location">
    <subcellularLocation>
        <location evidence="1">Nucleus</location>
        <location evidence="1">Nucleolus</location>
    </subcellularLocation>
</comment>
<name>V8NIN0_OPHHA</name>
<evidence type="ECO:0000256" key="5">
    <source>
        <dbReference type="ARBA" id="ARBA00023242"/>
    </source>
</evidence>
<dbReference type="OrthoDB" id="441771at2759"/>
<evidence type="ECO:0000256" key="2">
    <source>
        <dbReference type="ARBA" id="ARBA00007466"/>
    </source>
</evidence>
<accession>V8NIN0</accession>
<evidence type="ECO:0000256" key="1">
    <source>
        <dbReference type="ARBA" id="ARBA00004604"/>
    </source>
</evidence>
<dbReference type="EMBL" id="AZIM01003882">
    <property type="protein sequence ID" value="ETE61473.1"/>
    <property type="molecule type" value="Genomic_DNA"/>
</dbReference>
<keyword evidence="4" id="KW-0698">rRNA processing</keyword>
<protein>
    <submittedName>
        <fullName evidence="7">Nucleolar protein 14</fullName>
    </submittedName>
</protein>
<feature type="non-terminal residue" evidence="7">
    <location>
        <position position="1"/>
    </location>
</feature>
<evidence type="ECO:0000313" key="7">
    <source>
        <dbReference type="EMBL" id="ETE61473.1"/>
    </source>
</evidence>
<keyword evidence="8" id="KW-1185">Reference proteome</keyword>
<dbReference type="GO" id="GO:0032040">
    <property type="term" value="C:small-subunit processome"/>
    <property type="evidence" value="ECO:0007669"/>
    <property type="project" value="InterPro"/>
</dbReference>
<comment type="function">
    <text evidence="6">Involved in nucleolar processing of pre-18S ribosomal RNA. Has a role in the nuclear export of 40S pre-ribosomal subunit to the cytoplasm.</text>
</comment>
<evidence type="ECO:0000256" key="3">
    <source>
        <dbReference type="ARBA" id="ARBA00022517"/>
    </source>
</evidence>
<proteinExistence type="inferred from homology"/>
<evidence type="ECO:0000256" key="4">
    <source>
        <dbReference type="ARBA" id="ARBA00022552"/>
    </source>
</evidence>
<dbReference type="GO" id="GO:0030692">
    <property type="term" value="C:Noc4p-Nop14p complex"/>
    <property type="evidence" value="ECO:0007669"/>
    <property type="project" value="TreeGrafter"/>
</dbReference>
<dbReference type="InterPro" id="IPR007276">
    <property type="entry name" value="Nop14"/>
</dbReference>
<evidence type="ECO:0000256" key="6">
    <source>
        <dbReference type="ARBA" id="ARBA00024695"/>
    </source>
</evidence>
<organism evidence="7 8">
    <name type="scientific">Ophiophagus hannah</name>
    <name type="common">King cobra</name>
    <name type="synonym">Naja hannah</name>
    <dbReference type="NCBI Taxonomy" id="8665"/>
    <lineage>
        <taxon>Eukaryota</taxon>
        <taxon>Metazoa</taxon>
        <taxon>Chordata</taxon>
        <taxon>Craniata</taxon>
        <taxon>Vertebrata</taxon>
        <taxon>Euteleostomi</taxon>
        <taxon>Lepidosauria</taxon>
        <taxon>Squamata</taxon>
        <taxon>Bifurcata</taxon>
        <taxon>Unidentata</taxon>
        <taxon>Episquamata</taxon>
        <taxon>Toxicofera</taxon>
        <taxon>Serpentes</taxon>
        <taxon>Colubroidea</taxon>
        <taxon>Elapidae</taxon>
        <taxon>Elapinae</taxon>
        <taxon>Ophiophagus</taxon>
    </lineage>
</organism>
<keyword evidence="3" id="KW-0690">Ribosome biogenesis</keyword>
<comment type="caution">
    <text evidence="7">The sequence shown here is derived from an EMBL/GenBank/DDBJ whole genome shotgun (WGS) entry which is preliminary data.</text>
</comment>
<dbReference type="PANTHER" id="PTHR23183:SF0">
    <property type="entry name" value="NUCLEOLAR PROTEIN 14"/>
    <property type="match status" value="1"/>
</dbReference>